<protein>
    <recommendedName>
        <fullName evidence="1">DUF6589 domain-containing protein</fullName>
    </recommendedName>
</protein>
<name>A0A4V3X960_9APHY</name>
<dbReference type="EMBL" id="SGPJ01000879">
    <property type="protein sequence ID" value="THG92892.1"/>
    <property type="molecule type" value="Genomic_DNA"/>
</dbReference>
<sequence length="279" mass="30865">MVFKAAEQIIGRTDSQENGTCATVSPLYDAKDEDMLFSDLLASHENAPLLSVKDINLTRDEGDILHACLVHTILRIVVGFGSTGFLRFVEELQECVPTTSEKIPLHKTETYPLPAINIDESSTVGNAQVIDTIFDMLGYDNMNEKALGQPIDQYSKVATFEDLKAHAVQILSSYANAEVVQALWAARQTSRFEDFNAVDESQGNMVFENVLLFMRDALHIRKFTDAIKSGDSGRIVIMLKQLALLYCGTGQTNPYGMHAIILNNWLVNTMGTGRQLPAC</sequence>
<gene>
    <name evidence="2" type="ORF">EW026_g8176</name>
</gene>
<organism evidence="2 3">
    <name type="scientific">Hermanssonia centrifuga</name>
    <dbReference type="NCBI Taxonomy" id="98765"/>
    <lineage>
        <taxon>Eukaryota</taxon>
        <taxon>Fungi</taxon>
        <taxon>Dikarya</taxon>
        <taxon>Basidiomycota</taxon>
        <taxon>Agaricomycotina</taxon>
        <taxon>Agaricomycetes</taxon>
        <taxon>Polyporales</taxon>
        <taxon>Meruliaceae</taxon>
        <taxon>Hermanssonia</taxon>
    </lineage>
</organism>
<dbReference type="AlphaFoldDB" id="A0A4V3X960"/>
<feature type="domain" description="DUF6589" evidence="1">
    <location>
        <begin position="45"/>
        <end position="143"/>
    </location>
</feature>
<evidence type="ECO:0000313" key="2">
    <source>
        <dbReference type="EMBL" id="THG92892.1"/>
    </source>
</evidence>
<reference evidence="2 3" key="1">
    <citation type="submission" date="2019-02" db="EMBL/GenBank/DDBJ databases">
        <title>Genome sequencing of the rare red list fungi Phlebia centrifuga.</title>
        <authorList>
            <person name="Buettner E."/>
            <person name="Kellner H."/>
        </authorList>
    </citation>
    <scope>NUCLEOTIDE SEQUENCE [LARGE SCALE GENOMIC DNA]</scope>
    <source>
        <strain evidence="2 3">DSM 108282</strain>
    </source>
</reference>
<evidence type="ECO:0000313" key="3">
    <source>
        <dbReference type="Proteomes" id="UP000309038"/>
    </source>
</evidence>
<accession>A0A4V3X960</accession>
<dbReference type="Proteomes" id="UP000309038">
    <property type="component" value="Unassembled WGS sequence"/>
</dbReference>
<evidence type="ECO:0000259" key="1">
    <source>
        <dbReference type="Pfam" id="PF20231"/>
    </source>
</evidence>
<dbReference type="Pfam" id="PF20231">
    <property type="entry name" value="DUF6589"/>
    <property type="match status" value="2"/>
</dbReference>
<proteinExistence type="predicted"/>
<dbReference type="InterPro" id="IPR046496">
    <property type="entry name" value="DUF6589"/>
</dbReference>
<keyword evidence="3" id="KW-1185">Reference proteome</keyword>
<feature type="domain" description="DUF6589" evidence="1">
    <location>
        <begin position="151"/>
        <end position="272"/>
    </location>
</feature>
<comment type="caution">
    <text evidence="2">The sequence shown here is derived from an EMBL/GenBank/DDBJ whole genome shotgun (WGS) entry which is preliminary data.</text>
</comment>